<gene>
    <name evidence="1" type="ORF">BST23_11275</name>
</gene>
<dbReference type="Proteomes" id="UP000192772">
    <property type="component" value="Unassembled WGS sequence"/>
</dbReference>
<dbReference type="STRING" id="81858.BST23_11275"/>
<comment type="caution">
    <text evidence="1">The sequence shown here is derived from an EMBL/GenBank/DDBJ whole genome shotgun (WGS) entry which is preliminary data.</text>
</comment>
<organism evidence="1 2">
    <name type="scientific">Mycolicibacterium elephantis</name>
    <dbReference type="NCBI Taxonomy" id="81858"/>
    <lineage>
        <taxon>Bacteria</taxon>
        <taxon>Bacillati</taxon>
        <taxon>Actinomycetota</taxon>
        <taxon>Actinomycetes</taxon>
        <taxon>Mycobacteriales</taxon>
        <taxon>Mycobacteriaceae</taxon>
        <taxon>Mycolicibacterium</taxon>
    </lineage>
</organism>
<dbReference type="OrthoDB" id="4667238at2"/>
<sequence>MTQSESTSAASRESSKAWRELLDTLGELDKAFLEGDRAVTDDRHIADGYRMLATTLGVAMDTYLFAEPSRPVWVELNTPHRRDRRWGGDNTDAYYYMCPVDPKRRYRISGNRADSVYFSVTAYNEPSPGAWSDQIVAIVRDDDLDIDADGNFSFEYGPTDGGVVLVTRDYQADPTTGRPVSWRIEALDEPDPIRHGDAETAAALRASAAWLRTMFAIVPLAVGVRVDDHHTLGHEISQVANEFADPYQVPDANFGWSARDACYAYGSFVLEEDEALVITHRPPACRFWNLVVWNQFMAGITDAKTSINGYSAVPNSDGTVTAVISRGMTAHPNSITTVDYPRGNLAFRWFLADEVPARPQVQLVKAADAPTSVT</sequence>
<accession>A0A1X0D3C8</accession>
<evidence type="ECO:0008006" key="3">
    <source>
        <dbReference type="Google" id="ProtNLM"/>
    </source>
</evidence>
<evidence type="ECO:0000313" key="2">
    <source>
        <dbReference type="Proteomes" id="UP000192772"/>
    </source>
</evidence>
<dbReference type="RefSeq" id="WP_083042950.1">
    <property type="nucleotide sequence ID" value="NZ_MVHP01000010.1"/>
</dbReference>
<dbReference type="AlphaFoldDB" id="A0A1X0D3C8"/>
<dbReference type="EMBL" id="MVHP01000010">
    <property type="protein sequence ID" value="ORA66280.1"/>
    <property type="molecule type" value="Genomic_DNA"/>
</dbReference>
<proteinExistence type="predicted"/>
<protein>
    <recommendedName>
        <fullName evidence="3">DUF1214 domain-containing protein</fullName>
    </recommendedName>
</protein>
<name>A0A1X0D3C8_9MYCO</name>
<evidence type="ECO:0000313" key="1">
    <source>
        <dbReference type="EMBL" id="ORA66280.1"/>
    </source>
</evidence>
<reference evidence="1 2" key="1">
    <citation type="submission" date="2017-02" db="EMBL/GenBank/DDBJ databases">
        <title>The new phylogeny of genus Mycobacterium.</title>
        <authorList>
            <person name="Tortoli E."/>
            <person name="Trovato A."/>
            <person name="Cirillo D.M."/>
        </authorList>
    </citation>
    <scope>NUCLEOTIDE SEQUENCE [LARGE SCALE GENOMIC DNA]</scope>
    <source>
        <strain evidence="1 2">FI-09383</strain>
    </source>
</reference>